<reference evidence="2" key="1">
    <citation type="submission" date="2020-10" db="EMBL/GenBank/DDBJ databases">
        <authorList>
            <person name="Kikuchi T."/>
        </authorList>
    </citation>
    <scope>NUCLEOTIDE SEQUENCE</scope>
    <source>
        <strain evidence="2">NKZ352</strain>
    </source>
</reference>
<evidence type="ECO:0008006" key="4">
    <source>
        <dbReference type="Google" id="ProtNLM"/>
    </source>
</evidence>
<evidence type="ECO:0000313" key="3">
    <source>
        <dbReference type="Proteomes" id="UP000835052"/>
    </source>
</evidence>
<proteinExistence type="predicted"/>
<dbReference type="AlphaFoldDB" id="A0A8S1HH92"/>
<dbReference type="EMBL" id="CAJGYM010000037">
    <property type="protein sequence ID" value="CAD6193721.1"/>
    <property type="molecule type" value="Genomic_DNA"/>
</dbReference>
<dbReference type="Proteomes" id="UP000835052">
    <property type="component" value="Unassembled WGS sequence"/>
</dbReference>
<dbReference type="PANTHER" id="PTHR35014">
    <property type="entry name" value="INFECTION RESPONSE PROTEIN-RELATED"/>
    <property type="match status" value="1"/>
</dbReference>
<gene>
    <name evidence="2" type="ORF">CAUJ_LOCUS9640</name>
</gene>
<dbReference type="OrthoDB" id="5818920at2759"/>
<sequence length="238" mass="26106">MQSFFAALCLAAVLAIGSAQSDSCDASSIQAITKCYQTYLSGYNFTMTDTLPEYWSFHNRRAQWLNDYGLHVQPQICLLGNTLVSCLQPYQCLGPNAYLQMNAFNLTQAQDYYIDLAVTTYQCGAGYNIGNQEFYCLAFCRERYQSDLDACSTQMQNTIAQGGNPCTATQQFLNCQSNIMKGCCDWNAGVYICNVDLVGVNAVSPQCSNAGLLSCPPPRTLAEMAAIAQAEIRAARHA</sequence>
<keyword evidence="3" id="KW-1185">Reference proteome</keyword>
<dbReference type="PANTHER" id="PTHR35014:SF1">
    <property type="entry name" value="INFECTION RESPONSE PROTEIN"/>
    <property type="match status" value="1"/>
</dbReference>
<name>A0A8S1HH92_9PELO</name>
<accession>A0A8S1HH92</accession>
<organism evidence="2 3">
    <name type="scientific">Caenorhabditis auriculariae</name>
    <dbReference type="NCBI Taxonomy" id="2777116"/>
    <lineage>
        <taxon>Eukaryota</taxon>
        <taxon>Metazoa</taxon>
        <taxon>Ecdysozoa</taxon>
        <taxon>Nematoda</taxon>
        <taxon>Chromadorea</taxon>
        <taxon>Rhabditida</taxon>
        <taxon>Rhabditina</taxon>
        <taxon>Rhabditomorpha</taxon>
        <taxon>Rhabditoidea</taxon>
        <taxon>Rhabditidae</taxon>
        <taxon>Peloderinae</taxon>
        <taxon>Caenorhabditis</taxon>
    </lineage>
</organism>
<keyword evidence="1" id="KW-0732">Signal</keyword>
<feature type="signal peptide" evidence="1">
    <location>
        <begin position="1"/>
        <end position="21"/>
    </location>
</feature>
<comment type="caution">
    <text evidence="2">The sequence shown here is derived from an EMBL/GenBank/DDBJ whole genome shotgun (WGS) entry which is preliminary data.</text>
</comment>
<evidence type="ECO:0000256" key="1">
    <source>
        <dbReference type="SAM" id="SignalP"/>
    </source>
</evidence>
<protein>
    <recommendedName>
        <fullName evidence="4">Domain of unknown function DB domain-containing protein</fullName>
    </recommendedName>
</protein>
<feature type="chain" id="PRO_5035741643" description="Domain of unknown function DB domain-containing protein" evidence="1">
    <location>
        <begin position="22"/>
        <end position="238"/>
    </location>
</feature>
<evidence type="ECO:0000313" key="2">
    <source>
        <dbReference type="EMBL" id="CAD6193721.1"/>
    </source>
</evidence>